<evidence type="ECO:0000313" key="1">
    <source>
        <dbReference type="EMBL" id="JAI05404.1"/>
    </source>
</evidence>
<organism evidence="1">
    <name type="scientific">Anguilla anguilla</name>
    <name type="common">European freshwater eel</name>
    <name type="synonym">Muraena anguilla</name>
    <dbReference type="NCBI Taxonomy" id="7936"/>
    <lineage>
        <taxon>Eukaryota</taxon>
        <taxon>Metazoa</taxon>
        <taxon>Chordata</taxon>
        <taxon>Craniata</taxon>
        <taxon>Vertebrata</taxon>
        <taxon>Euteleostomi</taxon>
        <taxon>Actinopterygii</taxon>
        <taxon>Neopterygii</taxon>
        <taxon>Teleostei</taxon>
        <taxon>Anguilliformes</taxon>
        <taxon>Anguillidae</taxon>
        <taxon>Anguilla</taxon>
    </lineage>
</organism>
<reference evidence="1" key="2">
    <citation type="journal article" date="2015" name="Fish Shellfish Immunol.">
        <title>Early steps in the European eel (Anguilla anguilla)-Vibrio vulnificus interaction in the gills: Role of the RtxA13 toxin.</title>
        <authorList>
            <person name="Callol A."/>
            <person name="Pajuelo D."/>
            <person name="Ebbesson L."/>
            <person name="Teles M."/>
            <person name="MacKenzie S."/>
            <person name="Amaro C."/>
        </authorList>
    </citation>
    <scope>NUCLEOTIDE SEQUENCE</scope>
</reference>
<proteinExistence type="predicted"/>
<protein>
    <submittedName>
        <fullName evidence="1">Uncharacterized protein</fullName>
    </submittedName>
</protein>
<accession>A0A0E9XUP3</accession>
<reference evidence="1" key="1">
    <citation type="submission" date="2014-11" db="EMBL/GenBank/DDBJ databases">
        <authorList>
            <person name="Amaro Gonzalez C."/>
        </authorList>
    </citation>
    <scope>NUCLEOTIDE SEQUENCE</scope>
</reference>
<dbReference type="AlphaFoldDB" id="A0A0E9XUP3"/>
<name>A0A0E9XUP3_ANGAN</name>
<sequence>MWVKQKWKDFRKALSNVTLMHFMWRNIHPSITFLTYSVRLAKPWD</sequence>
<dbReference type="EMBL" id="GBXM01003174">
    <property type="protein sequence ID" value="JAI05404.1"/>
    <property type="molecule type" value="Transcribed_RNA"/>
</dbReference>